<feature type="compositionally biased region" description="Low complexity" evidence="1">
    <location>
        <begin position="268"/>
        <end position="278"/>
    </location>
</feature>
<dbReference type="InterPro" id="IPR003961">
    <property type="entry name" value="FN3_dom"/>
</dbReference>
<feature type="domain" description="Fibronectin type-III" evidence="2">
    <location>
        <begin position="151"/>
        <end position="249"/>
    </location>
</feature>
<evidence type="ECO:0000313" key="3">
    <source>
        <dbReference type="EMBL" id="CAB4967614.1"/>
    </source>
</evidence>
<dbReference type="SUPFAM" id="SSF49265">
    <property type="entry name" value="Fibronectin type III"/>
    <property type="match status" value="2"/>
</dbReference>
<name>A0A6J7LPK4_9ZZZZ</name>
<evidence type="ECO:0000256" key="1">
    <source>
        <dbReference type="SAM" id="MobiDB-lite"/>
    </source>
</evidence>
<dbReference type="Gene3D" id="2.60.40.4270">
    <property type="entry name" value="Listeria-Bacteroides repeat domain"/>
    <property type="match status" value="1"/>
</dbReference>
<feature type="region of interest" description="Disordered" evidence="1">
    <location>
        <begin position="263"/>
        <end position="282"/>
    </location>
</feature>
<feature type="compositionally biased region" description="Basic and acidic residues" evidence="1">
    <location>
        <begin position="122"/>
        <end position="132"/>
    </location>
</feature>
<dbReference type="InterPro" id="IPR013783">
    <property type="entry name" value="Ig-like_fold"/>
</dbReference>
<dbReference type="InterPro" id="IPR042229">
    <property type="entry name" value="Listeria/Bacterioides_rpt_sf"/>
</dbReference>
<dbReference type="CDD" id="cd00063">
    <property type="entry name" value="FN3"/>
    <property type="match status" value="1"/>
</dbReference>
<dbReference type="EMBL" id="CAFBNE010000145">
    <property type="protein sequence ID" value="CAB4967614.1"/>
    <property type="molecule type" value="Genomic_DNA"/>
</dbReference>
<organism evidence="3">
    <name type="scientific">freshwater metagenome</name>
    <dbReference type="NCBI Taxonomy" id="449393"/>
    <lineage>
        <taxon>unclassified sequences</taxon>
        <taxon>metagenomes</taxon>
        <taxon>ecological metagenomes</taxon>
    </lineage>
</organism>
<dbReference type="Gene3D" id="2.60.40.10">
    <property type="entry name" value="Immunoglobulins"/>
    <property type="match status" value="1"/>
</dbReference>
<dbReference type="SMART" id="SM00060">
    <property type="entry name" value="FN3"/>
    <property type="match status" value="3"/>
</dbReference>
<evidence type="ECO:0000259" key="2">
    <source>
        <dbReference type="PROSITE" id="PS50853"/>
    </source>
</evidence>
<reference evidence="3" key="1">
    <citation type="submission" date="2020-05" db="EMBL/GenBank/DDBJ databases">
        <authorList>
            <person name="Chiriac C."/>
            <person name="Salcher M."/>
            <person name="Ghai R."/>
            <person name="Kavagutti S V."/>
        </authorList>
    </citation>
    <scope>NUCLEOTIDE SEQUENCE</scope>
</reference>
<dbReference type="InterPro" id="IPR036116">
    <property type="entry name" value="FN3_sf"/>
</dbReference>
<dbReference type="AlphaFoldDB" id="A0A6J7LPK4"/>
<protein>
    <submittedName>
        <fullName evidence="3">Unannotated protein</fullName>
    </submittedName>
</protein>
<dbReference type="PROSITE" id="PS50853">
    <property type="entry name" value="FN3"/>
    <property type="match status" value="1"/>
</dbReference>
<gene>
    <name evidence="3" type="ORF">UFOPK3772_03000</name>
</gene>
<proteinExistence type="predicted"/>
<feature type="region of interest" description="Disordered" evidence="1">
    <location>
        <begin position="122"/>
        <end position="143"/>
    </location>
</feature>
<accession>A0A6J7LPK4</accession>
<sequence>MLLTACGGSVTGGEATDAPSAIVRGDTLGRDWESTYPLVDASAGQVVVTWDKQIEEDPTESVVGYEVQISSGITGPWTGAATGCARSETKSSTRQTCTATGLADGTYYFNVAAVRQPVINKDKTGNFSRDTKTGNFSAGSPPAIVLSPPGIPAKPTLVAGTGKVSVTVTAGTATDGTLGGVPASFTVTPTPAITTRPTCTFSGASVTCVFTGLAISTDYTFTATATNASSTVPSLPSAASDVVRQSRAGGVLVTHTVVFHLNGGPDSGGNASNQSGQSTTPLNRNPFYWQSHMFIGWSATPTGPLAYSDGGEYAFTADADLYAMWACLPSAGRVPVMSISSVTRTGQESAKVDYQATTLLSSLWSTFTASTTVGGQSTTVSAEGINGVPANGQILVKGLRRHTGYSFTVTGTNYAGCSYTSLPVHVDKFD</sequence>